<dbReference type="PROSITE" id="PS50082">
    <property type="entry name" value="WD_REPEATS_2"/>
    <property type="match status" value="3"/>
</dbReference>
<dbReference type="GO" id="GO:0005765">
    <property type="term" value="C:lysosomal membrane"/>
    <property type="evidence" value="ECO:0007669"/>
    <property type="project" value="TreeGrafter"/>
</dbReference>
<dbReference type="AlphaFoldDB" id="A0A8W8HSZ3"/>
<evidence type="ECO:0000256" key="3">
    <source>
        <dbReference type="PROSITE-ProRule" id="PRU00221"/>
    </source>
</evidence>
<feature type="repeat" description="WD" evidence="3">
    <location>
        <begin position="219"/>
        <end position="259"/>
    </location>
</feature>
<dbReference type="InterPro" id="IPR015943">
    <property type="entry name" value="WD40/YVTN_repeat-like_dom_sf"/>
</dbReference>
<feature type="repeat" description="WD" evidence="3">
    <location>
        <begin position="98"/>
        <end position="126"/>
    </location>
</feature>
<organism evidence="4 5">
    <name type="scientific">Magallana gigas</name>
    <name type="common">Pacific oyster</name>
    <name type="synonym">Crassostrea gigas</name>
    <dbReference type="NCBI Taxonomy" id="29159"/>
    <lineage>
        <taxon>Eukaryota</taxon>
        <taxon>Metazoa</taxon>
        <taxon>Spiralia</taxon>
        <taxon>Lophotrochozoa</taxon>
        <taxon>Mollusca</taxon>
        <taxon>Bivalvia</taxon>
        <taxon>Autobranchia</taxon>
        <taxon>Pteriomorphia</taxon>
        <taxon>Ostreida</taxon>
        <taxon>Ostreoidea</taxon>
        <taxon>Ostreidae</taxon>
        <taxon>Magallana</taxon>
    </lineage>
</organism>
<evidence type="ECO:0000256" key="2">
    <source>
        <dbReference type="ARBA" id="ARBA00022737"/>
    </source>
</evidence>
<proteinExistence type="predicted"/>
<keyword evidence="5" id="KW-1185">Reference proteome</keyword>
<dbReference type="InterPro" id="IPR040102">
    <property type="entry name" value="WDR41"/>
</dbReference>
<dbReference type="PANTHER" id="PTHR22805">
    <property type="entry name" value="WDR41-RELATED"/>
    <property type="match status" value="1"/>
</dbReference>
<dbReference type="Proteomes" id="UP000005408">
    <property type="component" value="Unassembled WGS sequence"/>
</dbReference>
<sequence length="448" mass="50333">MSMWQKLWRKGDQQKDEDKEVVEEIEGEETCNPYTELYFLQHHSDIVRHLLVIDDRRCVSAGDDGVVVVWDTQLCMKLSFFEAHSRPITCMLSIDGKNKDSNLLITGSSDKHIKVWNIDQGKCVQDITEHGTSVKCLLPVLENMFVSAGEQLHLWGEDGALLDTFPLDKQEADISLLISTNLKNERFVTACDKELTVYSIKDLLDLNETSYRICQDKRLPEHLEAVRALVPVSDKLFASGSLDGTILLWSSETFTPLKKLNTMADYKGKANMYPYSVQYIACENQKYLLAAIGCGFALFDTVSNTLLCRKVKAHYSKVTQLTFVCDGLLLATCSEDGSIRLWGQKSHNPGEQLAVKASMGLSPIERFLDINFGQLHHSKSPDHFPEPVLLGECLGHCGSVMRIVDQGLEGMFSCGGDHLVIAWKNSELQKMKRNQVIQEKVLNPSVIV</sequence>
<accession>A0A8W8HSZ3</accession>
<dbReference type="EnsemblMetazoa" id="G10907.2">
    <property type="protein sequence ID" value="G10907.2:cds"/>
    <property type="gene ID" value="G10907"/>
</dbReference>
<name>A0A8W8HSZ3_MAGGI</name>
<feature type="repeat" description="WD" evidence="3">
    <location>
        <begin position="311"/>
        <end position="342"/>
    </location>
</feature>
<keyword evidence="2" id="KW-0677">Repeat</keyword>
<dbReference type="GO" id="GO:0010506">
    <property type="term" value="P:regulation of autophagy"/>
    <property type="evidence" value="ECO:0007669"/>
    <property type="project" value="InterPro"/>
</dbReference>
<evidence type="ECO:0000256" key="1">
    <source>
        <dbReference type="ARBA" id="ARBA00022574"/>
    </source>
</evidence>
<dbReference type="InterPro" id="IPR001680">
    <property type="entry name" value="WD40_rpt"/>
</dbReference>
<dbReference type="Gene3D" id="2.130.10.10">
    <property type="entry name" value="YVTN repeat-like/Quinoprotein amine dehydrogenase"/>
    <property type="match status" value="2"/>
</dbReference>
<dbReference type="PRINTS" id="PR00320">
    <property type="entry name" value="GPROTEINBRPT"/>
</dbReference>
<evidence type="ECO:0000313" key="5">
    <source>
        <dbReference type="Proteomes" id="UP000005408"/>
    </source>
</evidence>
<protein>
    <recommendedName>
        <fullName evidence="6">WD repeat-containing protein 41</fullName>
    </recommendedName>
</protein>
<dbReference type="InterPro" id="IPR036322">
    <property type="entry name" value="WD40_repeat_dom_sf"/>
</dbReference>
<dbReference type="Pfam" id="PF25178">
    <property type="entry name" value="Beta-prop_WDR41"/>
    <property type="match status" value="1"/>
</dbReference>
<evidence type="ECO:0000313" key="4">
    <source>
        <dbReference type="EnsemblMetazoa" id="G10907.3:cds"/>
    </source>
</evidence>
<dbReference type="PANTHER" id="PTHR22805:SF2">
    <property type="entry name" value="WD REPEAT-CONTAINING PROTEIN 41"/>
    <property type="match status" value="1"/>
</dbReference>
<dbReference type="OrthoDB" id="273067at2759"/>
<dbReference type="OMA" id="VCLWNAQ"/>
<dbReference type="SMART" id="SM00320">
    <property type="entry name" value="WD40"/>
    <property type="match status" value="6"/>
</dbReference>
<keyword evidence="1 3" id="KW-0853">WD repeat</keyword>
<dbReference type="PROSITE" id="PS00678">
    <property type="entry name" value="WD_REPEATS_1"/>
    <property type="match status" value="1"/>
</dbReference>
<evidence type="ECO:0008006" key="6">
    <source>
        <dbReference type="Google" id="ProtNLM"/>
    </source>
</evidence>
<dbReference type="SUPFAM" id="SSF50978">
    <property type="entry name" value="WD40 repeat-like"/>
    <property type="match status" value="1"/>
</dbReference>
<dbReference type="InterPro" id="IPR020472">
    <property type="entry name" value="WD40_PAC1"/>
</dbReference>
<reference evidence="4" key="1">
    <citation type="submission" date="2022-08" db="UniProtKB">
        <authorList>
            <consortium name="EnsemblMetazoa"/>
        </authorList>
    </citation>
    <scope>IDENTIFICATION</scope>
    <source>
        <strain evidence="4">05x7-T-G4-1.051#20</strain>
    </source>
</reference>
<dbReference type="PROSITE" id="PS50294">
    <property type="entry name" value="WD_REPEATS_REGION"/>
    <property type="match status" value="1"/>
</dbReference>
<dbReference type="InterPro" id="IPR019775">
    <property type="entry name" value="WD40_repeat_CS"/>
</dbReference>
<dbReference type="EnsemblMetazoa" id="G10907.3">
    <property type="protein sequence ID" value="G10907.3:cds"/>
    <property type="gene ID" value="G10907"/>
</dbReference>
<dbReference type="EnsemblMetazoa" id="G10907.7">
    <property type="protein sequence ID" value="G10907.7:cds"/>
    <property type="gene ID" value="G10907"/>
</dbReference>